<keyword evidence="2" id="KW-0479">Metal-binding</keyword>
<comment type="similarity">
    <text evidence="6">Belongs to the peptidase M48 family.</text>
</comment>
<organism evidence="7 8">
    <name type="scientific">Roseateles depolymerans</name>
    <dbReference type="NCBI Taxonomy" id="76731"/>
    <lineage>
        <taxon>Bacteria</taxon>
        <taxon>Pseudomonadati</taxon>
        <taxon>Pseudomonadota</taxon>
        <taxon>Betaproteobacteria</taxon>
        <taxon>Burkholderiales</taxon>
        <taxon>Sphaerotilaceae</taxon>
        <taxon>Roseateles</taxon>
    </lineage>
</organism>
<dbReference type="Pfam" id="PF01435">
    <property type="entry name" value="Peptidase_M48"/>
    <property type="match status" value="1"/>
</dbReference>
<dbReference type="Gene3D" id="3.30.2010.10">
    <property type="entry name" value="Metalloproteases ('zincins'), catalytic domain"/>
    <property type="match status" value="1"/>
</dbReference>
<reference evidence="7 8" key="1">
    <citation type="submission" date="2015-12" db="EMBL/GenBank/DDBJ databases">
        <title>Complete genome of Roseateles depolymerans KCTC 42856.</title>
        <authorList>
            <person name="Kim K.M."/>
        </authorList>
    </citation>
    <scope>NUCLEOTIDE SEQUENCE [LARGE SCALE GENOMIC DNA]</scope>
    <source>
        <strain evidence="7 8">KCTC 42856</strain>
    </source>
</reference>
<dbReference type="GO" id="GO:0016020">
    <property type="term" value="C:membrane"/>
    <property type="evidence" value="ECO:0007669"/>
    <property type="project" value="TreeGrafter"/>
</dbReference>
<dbReference type="PATRIC" id="fig|76731.3.peg.4864"/>
<keyword evidence="4 6" id="KW-0862">Zinc</keyword>
<accession>A0A0U3LM46</accession>
<evidence type="ECO:0000256" key="2">
    <source>
        <dbReference type="ARBA" id="ARBA00022723"/>
    </source>
</evidence>
<evidence type="ECO:0000256" key="3">
    <source>
        <dbReference type="ARBA" id="ARBA00022801"/>
    </source>
</evidence>
<keyword evidence="3 6" id="KW-0378">Hydrolase</keyword>
<dbReference type="KEGG" id="rdp:RD2015_4745"/>
<dbReference type="AlphaFoldDB" id="A0A0U3LM46"/>
<evidence type="ECO:0000256" key="1">
    <source>
        <dbReference type="ARBA" id="ARBA00022670"/>
    </source>
</evidence>
<dbReference type="PANTHER" id="PTHR22726:SF1">
    <property type="entry name" value="METALLOENDOPEPTIDASE OMA1, MITOCHONDRIAL"/>
    <property type="match status" value="1"/>
</dbReference>
<evidence type="ECO:0000256" key="4">
    <source>
        <dbReference type="ARBA" id="ARBA00022833"/>
    </source>
</evidence>
<dbReference type="CDD" id="cd07331">
    <property type="entry name" value="M48C_Oma1_like"/>
    <property type="match status" value="1"/>
</dbReference>
<dbReference type="GO" id="GO:0004222">
    <property type="term" value="F:metalloendopeptidase activity"/>
    <property type="evidence" value="ECO:0007669"/>
    <property type="project" value="InterPro"/>
</dbReference>
<evidence type="ECO:0000256" key="6">
    <source>
        <dbReference type="RuleBase" id="RU003983"/>
    </source>
</evidence>
<dbReference type="GO" id="GO:0051603">
    <property type="term" value="P:proteolysis involved in protein catabolic process"/>
    <property type="evidence" value="ECO:0007669"/>
    <property type="project" value="TreeGrafter"/>
</dbReference>
<name>A0A0U3LM46_9BURK</name>
<keyword evidence="8" id="KW-1185">Reference proteome</keyword>
<keyword evidence="1 6" id="KW-0645">Protease</keyword>
<comment type="cofactor">
    <cofactor evidence="6">
        <name>Zn(2+)</name>
        <dbReference type="ChEBI" id="CHEBI:29105"/>
    </cofactor>
    <text evidence="6">Binds 1 zinc ion per subunit.</text>
</comment>
<dbReference type="PANTHER" id="PTHR22726">
    <property type="entry name" value="METALLOENDOPEPTIDASE OMA1"/>
    <property type="match status" value="1"/>
</dbReference>
<sequence length="329" mass="35724">MLPMDEVDFRADGQPSLTGAPTHGFGHCTCGAPAASGSTASLAGRPTSRRLFTRLLGAAGGLALVPAWAREGVDVGKESWATRLVSAEQVETAGQQQYAAMMKEAQQKRVLAPTNDPQVQRLRFIAQRIIPLTGTWNRRADQWRWEVNLLMTAEVNAFCMPGGKIAFYDGILRKLQLNDDEVAMVMGHEIAHALREHARERMGKSAATNIGADLLSSVLGFGDVGRTFMGIGGQLLKLRFSREDESEADLVGMELAARAGYNPEAGISLWQKMAKASEGAPPQFISTHPSGPTRIEDMRRNLPKVAGLYQRADKPSQRFSPPAASAQNR</sequence>
<protein>
    <submittedName>
        <fullName evidence="7">Peptidase M48 family protein</fullName>
    </submittedName>
</protein>
<dbReference type="STRING" id="76731.RD2015_4745"/>
<keyword evidence="5 6" id="KW-0482">Metalloprotease</keyword>
<dbReference type="InterPro" id="IPR051156">
    <property type="entry name" value="Mito/Outer_Membr_Metalloprot"/>
</dbReference>
<gene>
    <name evidence="7" type="ORF">RD2015_4745</name>
</gene>
<dbReference type="InterPro" id="IPR001915">
    <property type="entry name" value="Peptidase_M48"/>
</dbReference>
<evidence type="ECO:0000313" key="7">
    <source>
        <dbReference type="EMBL" id="ALV09183.1"/>
    </source>
</evidence>
<evidence type="ECO:0000256" key="5">
    <source>
        <dbReference type="ARBA" id="ARBA00023049"/>
    </source>
</evidence>
<dbReference type="Proteomes" id="UP000060699">
    <property type="component" value="Chromosome"/>
</dbReference>
<proteinExistence type="inferred from homology"/>
<dbReference type="GO" id="GO:0046872">
    <property type="term" value="F:metal ion binding"/>
    <property type="evidence" value="ECO:0007669"/>
    <property type="project" value="UniProtKB-KW"/>
</dbReference>
<evidence type="ECO:0000313" key="8">
    <source>
        <dbReference type="Proteomes" id="UP000060699"/>
    </source>
</evidence>
<dbReference type="EMBL" id="CP013729">
    <property type="protein sequence ID" value="ALV09183.1"/>
    <property type="molecule type" value="Genomic_DNA"/>
</dbReference>